<keyword evidence="8" id="KW-0732">Signal</keyword>
<evidence type="ECO:0000256" key="5">
    <source>
        <dbReference type="PROSITE-ProRule" id="PRU10141"/>
    </source>
</evidence>
<feature type="region of interest" description="Disordered" evidence="6">
    <location>
        <begin position="634"/>
        <end position="670"/>
    </location>
</feature>
<dbReference type="Pfam" id="PF00069">
    <property type="entry name" value="Pkinase"/>
    <property type="match status" value="1"/>
</dbReference>
<feature type="transmembrane region" description="Helical" evidence="7">
    <location>
        <begin position="491"/>
        <end position="514"/>
    </location>
</feature>
<feature type="chain" id="PRO_5038767615" description="Protein kinase domain-containing protein" evidence="8">
    <location>
        <begin position="26"/>
        <end position="1043"/>
    </location>
</feature>
<dbReference type="InterPro" id="IPR051681">
    <property type="entry name" value="Ser/Thr_Kinases-Pseudokinases"/>
</dbReference>
<evidence type="ECO:0000256" key="6">
    <source>
        <dbReference type="SAM" id="MobiDB-lite"/>
    </source>
</evidence>
<dbReference type="Pfam" id="PF14295">
    <property type="entry name" value="PAN_4"/>
    <property type="match status" value="2"/>
</dbReference>
<dbReference type="EMBL" id="SIDB01000005">
    <property type="protein sequence ID" value="KAI3432746.1"/>
    <property type="molecule type" value="Genomic_DNA"/>
</dbReference>
<dbReference type="Gene3D" id="3.50.4.10">
    <property type="entry name" value="Hepatocyte Growth Factor"/>
    <property type="match status" value="1"/>
</dbReference>
<dbReference type="PROSITE" id="PS00107">
    <property type="entry name" value="PROTEIN_KINASE_ATP"/>
    <property type="match status" value="1"/>
</dbReference>
<dbReference type="GO" id="GO:0004674">
    <property type="term" value="F:protein serine/threonine kinase activity"/>
    <property type="evidence" value="ECO:0007669"/>
    <property type="project" value="TreeGrafter"/>
</dbReference>
<dbReference type="PROSITE" id="PS50011">
    <property type="entry name" value="PROTEIN_KINASE_DOM"/>
    <property type="match status" value="1"/>
</dbReference>
<evidence type="ECO:0000313" key="11">
    <source>
        <dbReference type="Proteomes" id="UP001055712"/>
    </source>
</evidence>
<dbReference type="SUPFAM" id="SSF56112">
    <property type="entry name" value="Protein kinase-like (PK-like)"/>
    <property type="match status" value="1"/>
</dbReference>
<keyword evidence="7" id="KW-0472">Membrane</keyword>
<keyword evidence="1" id="KW-0808">Transferase</keyword>
<feature type="region of interest" description="Disordered" evidence="6">
    <location>
        <begin position="1013"/>
        <end position="1043"/>
    </location>
</feature>
<dbReference type="PANTHER" id="PTHR44329">
    <property type="entry name" value="SERINE/THREONINE-PROTEIN KINASE TNNI3K-RELATED"/>
    <property type="match status" value="1"/>
</dbReference>
<reference evidence="10" key="2">
    <citation type="submission" date="2020-11" db="EMBL/GenBank/DDBJ databases">
        <authorList>
            <person name="Cecchin M."/>
            <person name="Marcolungo L."/>
            <person name="Rossato M."/>
            <person name="Girolomoni L."/>
            <person name="Cosentino E."/>
            <person name="Cuine S."/>
            <person name="Li-Beisson Y."/>
            <person name="Delledonne M."/>
            <person name="Ballottari M."/>
        </authorList>
    </citation>
    <scope>NUCLEOTIDE SEQUENCE</scope>
    <source>
        <strain evidence="10">211/11P</strain>
        <tissue evidence="10">Whole cell</tissue>
    </source>
</reference>
<evidence type="ECO:0000256" key="3">
    <source>
        <dbReference type="ARBA" id="ARBA00022777"/>
    </source>
</evidence>
<feature type="compositionally biased region" description="Polar residues" evidence="6">
    <location>
        <begin position="552"/>
        <end position="568"/>
    </location>
</feature>
<feature type="domain" description="Protein kinase" evidence="9">
    <location>
        <begin position="761"/>
        <end position="1013"/>
    </location>
</feature>
<dbReference type="Gene3D" id="1.10.510.10">
    <property type="entry name" value="Transferase(Phosphotransferase) domain 1"/>
    <property type="match status" value="1"/>
</dbReference>
<feature type="compositionally biased region" description="Polar residues" evidence="6">
    <location>
        <begin position="529"/>
        <end position="544"/>
    </location>
</feature>
<dbReference type="InterPro" id="IPR003609">
    <property type="entry name" value="Pan_app"/>
</dbReference>
<keyword evidence="4 5" id="KW-0067">ATP-binding</keyword>
<keyword evidence="2 5" id="KW-0547">Nucleotide-binding</keyword>
<evidence type="ECO:0000259" key="9">
    <source>
        <dbReference type="PROSITE" id="PS50011"/>
    </source>
</evidence>
<dbReference type="PANTHER" id="PTHR44329:SF288">
    <property type="entry name" value="MITOGEN-ACTIVATED PROTEIN KINASE KINASE KINASE 20"/>
    <property type="match status" value="1"/>
</dbReference>
<dbReference type="GO" id="GO:0005524">
    <property type="term" value="F:ATP binding"/>
    <property type="evidence" value="ECO:0007669"/>
    <property type="project" value="UniProtKB-UniRule"/>
</dbReference>
<evidence type="ECO:0000256" key="1">
    <source>
        <dbReference type="ARBA" id="ARBA00022679"/>
    </source>
</evidence>
<evidence type="ECO:0000256" key="4">
    <source>
        <dbReference type="ARBA" id="ARBA00022840"/>
    </source>
</evidence>
<dbReference type="Proteomes" id="UP001055712">
    <property type="component" value="Unassembled WGS sequence"/>
</dbReference>
<dbReference type="InterPro" id="IPR011009">
    <property type="entry name" value="Kinase-like_dom_sf"/>
</dbReference>
<reference evidence="10" key="1">
    <citation type="journal article" date="2019" name="Plant J.">
        <title>Chlorella vulgaris genome assembly and annotation reveals the molecular basis for metabolic acclimation to high light conditions.</title>
        <authorList>
            <person name="Cecchin M."/>
            <person name="Marcolungo L."/>
            <person name="Rossato M."/>
            <person name="Girolomoni L."/>
            <person name="Cosentino E."/>
            <person name="Cuine S."/>
            <person name="Li-Beisson Y."/>
            <person name="Delledonne M."/>
            <person name="Ballottari M."/>
        </authorList>
    </citation>
    <scope>NUCLEOTIDE SEQUENCE</scope>
    <source>
        <strain evidence="10">211/11P</strain>
    </source>
</reference>
<name>A0A9D4YYF2_CHLVU</name>
<dbReference type="SMART" id="SM00220">
    <property type="entry name" value="S_TKc"/>
    <property type="match status" value="1"/>
</dbReference>
<protein>
    <recommendedName>
        <fullName evidence="9">Protein kinase domain-containing protein</fullName>
    </recommendedName>
</protein>
<dbReference type="InterPro" id="IPR000719">
    <property type="entry name" value="Prot_kinase_dom"/>
</dbReference>
<keyword evidence="7" id="KW-1133">Transmembrane helix</keyword>
<feature type="compositionally biased region" description="Pro residues" evidence="6">
    <location>
        <begin position="1026"/>
        <end position="1043"/>
    </location>
</feature>
<gene>
    <name evidence="10" type="ORF">D9Q98_004287</name>
</gene>
<evidence type="ECO:0000256" key="7">
    <source>
        <dbReference type="SAM" id="Phobius"/>
    </source>
</evidence>
<feature type="signal peptide" evidence="8">
    <location>
        <begin position="1"/>
        <end position="25"/>
    </location>
</feature>
<comment type="caution">
    <text evidence="10">The sequence shown here is derived from an EMBL/GenBank/DDBJ whole genome shotgun (WGS) entry which is preliminary data.</text>
</comment>
<keyword evidence="7" id="KW-0812">Transmembrane</keyword>
<keyword evidence="11" id="KW-1185">Reference proteome</keyword>
<accession>A0A9D4YYF2</accession>
<evidence type="ECO:0000313" key="10">
    <source>
        <dbReference type="EMBL" id="KAI3432746.1"/>
    </source>
</evidence>
<dbReference type="PROSITE" id="PS00108">
    <property type="entry name" value="PROTEIN_KINASE_ST"/>
    <property type="match status" value="1"/>
</dbReference>
<dbReference type="InterPro" id="IPR017441">
    <property type="entry name" value="Protein_kinase_ATP_BS"/>
</dbReference>
<sequence length="1043" mass="107755">MKTRAARRAAATIVTAALLLSGVAGQVSPLLPTDVFYAAGGLDVLAVGLWLGGTPLGTVTASQRVQCSEACRARNCDWFNYCDGMTACEDGFGALGPQQCRLLDSNCSLVPPVAGRDAATSLTAGFPVRAPQLDLPGFTSNVGQGLQGADFGCPASILPGQCAFASPLDAATVCAYMPACRSVVVYANGTDGCSSESVAVLKSSTLTPSNAFLAPSVVTLEKVSNTAVNETYVLASEAQVILPSEAEAAVFEEAHSAGENAEQHTNWLGCFVAAETLMDGEVVSSLSGLVSPEECCRECRADAACNVWSFCERPEGCRYSDVQNNVSLSLGDCQLGYQSLVEPSEGWPPAVLVKGQGVQFTGGAPLVVSSPPVDGYTRLPGQGLWGQQGFACADTLKLELEECVLNGTLEELAGFCDDDDACVAFVYKPAGLLNSTTDVAYFRHAEGANLDAAVMNPSGTLYLRDDVPGNDTADGGGGTAGSSGSTLSAGAVAGIAVGAAAGAFAAALLAWLVWRRRHRRHKAAASELAKSQTGSDAAQSQMFSNGGGPFASSMSAGSSGKPGTQPPSSGVLGGQPSTVSNQPSTPPGWLAPTGLPSWQKPIISPFAANFAPTSSHELAQLYAAGSGLPFTGSGALSPASQHPTSYGESGSQATSGGSGGGGALAQQHQRFAAAATAATAANTPGQLTPVGHHSGSTEPVLLELVQHRAVQDSGSMDSAAAAAAAAAAEDPAPPLRLSALPPGLRDWALPRSDIEYMLRSDGTPLSLGEGASGRVYKALWNGEVVAAKEMDIGRSLEMQHAFVTEARHLVLLRHANVVAFYGCCIDGPRGILLMEFCEGRDLHSVLQLPAAGSQQRLFGWSRRGRRVALEVARALNYLHSKSIVHMDVKSCNVLLSASGTAKLADVGLSRLQTKTVLSDLSLIGTFAWAAPEILLGGTNCTRAVDVYSFGVLLWEIITGERPLRGNLRMPRVPEECPQEIVNLMLECLSPHPAARPSAQQLMQRLSDVVNPGLGGRSSGMLAPTGSLPPPATSLDPPSRPPTA</sequence>
<feature type="binding site" evidence="5">
    <location>
        <position position="788"/>
    </location>
    <ligand>
        <name>ATP</name>
        <dbReference type="ChEBI" id="CHEBI:30616"/>
    </ligand>
</feature>
<dbReference type="OrthoDB" id="2013833at2759"/>
<dbReference type="AlphaFoldDB" id="A0A9D4YYF2"/>
<evidence type="ECO:0000256" key="2">
    <source>
        <dbReference type="ARBA" id="ARBA00022741"/>
    </source>
</evidence>
<evidence type="ECO:0000256" key="8">
    <source>
        <dbReference type="SAM" id="SignalP"/>
    </source>
</evidence>
<dbReference type="CDD" id="cd13999">
    <property type="entry name" value="STKc_MAP3K-like"/>
    <property type="match status" value="1"/>
</dbReference>
<feature type="region of interest" description="Disordered" evidence="6">
    <location>
        <begin position="524"/>
        <end position="593"/>
    </location>
</feature>
<keyword evidence="3" id="KW-0418">Kinase</keyword>
<organism evidence="10 11">
    <name type="scientific">Chlorella vulgaris</name>
    <name type="common">Green alga</name>
    <dbReference type="NCBI Taxonomy" id="3077"/>
    <lineage>
        <taxon>Eukaryota</taxon>
        <taxon>Viridiplantae</taxon>
        <taxon>Chlorophyta</taxon>
        <taxon>core chlorophytes</taxon>
        <taxon>Trebouxiophyceae</taxon>
        <taxon>Chlorellales</taxon>
        <taxon>Chlorellaceae</taxon>
        <taxon>Chlorella clade</taxon>
        <taxon>Chlorella</taxon>
    </lineage>
</organism>
<proteinExistence type="predicted"/>
<dbReference type="InterPro" id="IPR008271">
    <property type="entry name" value="Ser/Thr_kinase_AS"/>
</dbReference>